<feature type="region of interest" description="Disordered" evidence="1">
    <location>
        <begin position="648"/>
        <end position="700"/>
    </location>
</feature>
<proteinExistence type="predicted"/>
<sequence>MIHPVAVSDIRAVRWSTALTGDRPHAILFSSSRLLKSPSSFQCRRLWRCTHERHNYDHLMRQMDKHNRFYLSKLRDRPARPPRQAHTVYEHHHPWWNRGCESHDHKPRYFEIKNERAQKKDFWEAERTRLQQKMNQIHNAIEKDPYAAIFGRRLGLFGSFGKLDNTLTSLCRSFLGLDKSKNAIDTTARSKSAPTASRGFSIPVKMTKSDIVSDDTLSSVNPASSSRVGYEFDPISGRMILRDLTQSDVAGKTGKGTVHDAPVGAQESQPQPAGYMSPVKHSTDSGVGGKASPERLSQDDGFAVPVADENVQKHEVQEDESSPAQEESRNQSTVFHKGSNGVFEDADGPPEAIIVESSKAQNTVTPESAIDNGIHEQLDLPGQTKTPGTHFNDTMASKYGNQGYTGPSSKVPRGFLDSAQEPDRMRMEREEDLDLLSASDIRGPYYLKKFSQDPETKPSRKDLDATFDSHFDTVGTIDAESIRSRFQKHEVEDAVKKPSSMSSDVREQPDPQGLESPGTSKVHVQNEEQETIQCSGQTAKAKSLANGTSTEFYRVLAYDPTTLEVSEAETSTSFHTPNESADPAEVLGRLNMPAKFLPHFAKLHADGYEIVSGGGDILVFRKTHVSVEDDAGLLAHAVKGSLATQAEALEQSPSSSKLPRVQGRVDAEDFPDAPPTNETILSDADMSNTKRSKPESKPGKALRRMAFGGAVTAATCYAIGVVVEYFRTGGKDGRGIDGFTVFESERRHGD</sequence>
<dbReference type="OrthoDB" id="3946750at2759"/>
<name>A0A317USH3_9EURO</name>
<dbReference type="VEuPathDB" id="FungiDB:BO70DRAFT_208282"/>
<accession>A0A317USH3</accession>
<dbReference type="GeneID" id="37060881"/>
<dbReference type="AlphaFoldDB" id="A0A317USH3"/>
<evidence type="ECO:0008006" key="4">
    <source>
        <dbReference type="Google" id="ProtNLM"/>
    </source>
</evidence>
<reference evidence="2 3" key="1">
    <citation type="submission" date="2016-12" db="EMBL/GenBank/DDBJ databases">
        <title>The genomes of Aspergillus section Nigri reveals drivers in fungal speciation.</title>
        <authorList>
            <consortium name="DOE Joint Genome Institute"/>
            <person name="Vesth T.C."/>
            <person name="Nybo J."/>
            <person name="Theobald S."/>
            <person name="Brandl J."/>
            <person name="Frisvad J.C."/>
            <person name="Nielsen K.F."/>
            <person name="Lyhne E.K."/>
            <person name="Kogle M.E."/>
            <person name="Kuo A."/>
            <person name="Riley R."/>
            <person name="Clum A."/>
            <person name="Nolan M."/>
            <person name="Lipzen A."/>
            <person name="Salamov A."/>
            <person name="Henrissat B."/>
            <person name="Wiebenga A."/>
            <person name="De Vries R.P."/>
            <person name="Grigoriev I.V."/>
            <person name="Mortensen U.H."/>
            <person name="Andersen M.R."/>
            <person name="Baker S.E."/>
        </authorList>
    </citation>
    <scope>NUCLEOTIDE SEQUENCE [LARGE SCALE GENOMIC DNA]</scope>
    <source>
        <strain evidence="2 3">CBS 117.55</strain>
    </source>
</reference>
<evidence type="ECO:0000313" key="3">
    <source>
        <dbReference type="Proteomes" id="UP000247233"/>
    </source>
</evidence>
<feature type="region of interest" description="Disordered" evidence="1">
    <location>
        <begin position="488"/>
        <end position="524"/>
    </location>
</feature>
<evidence type="ECO:0000256" key="1">
    <source>
        <dbReference type="SAM" id="MobiDB-lite"/>
    </source>
</evidence>
<feature type="region of interest" description="Disordered" evidence="1">
    <location>
        <begin position="251"/>
        <end position="297"/>
    </location>
</feature>
<feature type="compositionally biased region" description="Polar residues" evidence="1">
    <location>
        <begin position="322"/>
        <end position="334"/>
    </location>
</feature>
<gene>
    <name evidence="2" type="ORF">BO70DRAFT_208282</name>
</gene>
<evidence type="ECO:0000313" key="2">
    <source>
        <dbReference type="EMBL" id="PWY64068.1"/>
    </source>
</evidence>
<comment type="caution">
    <text evidence="2">The sequence shown here is derived from an EMBL/GenBank/DDBJ whole genome shotgun (WGS) entry which is preliminary data.</text>
</comment>
<feature type="region of interest" description="Disordered" evidence="1">
    <location>
        <begin position="312"/>
        <end position="348"/>
    </location>
</feature>
<dbReference type="STRING" id="1448321.A0A317USH3"/>
<keyword evidence="3" id="KW-1185">Reference proteome</keyword>
<organism evidence="2 3">
    <name type="scientific">Aspergillus heteromorphus CBS 117.55</name>
    <dbReference type="NCBI Taxonomy" id="1448321"/>
    <lineage>
        <taxon>Eukaryota</taxon>
        <taxon>Fungi</taxon>
        <taxon>Dikarya</taxon>
        <taxon>Ascomycota</taxon>
        <taxon>Pezizomycotina</taxon>
        <taxon>Eurotiomycetes</taxon>
        <taxon>Eurotiomycetidae</taxon>
        <taxon>Eurotiales</taxon>
        <taxon>Aspergillaceae</taxon>
        <taxon>Aspergillus</taxon>
        <taxon>Aspergillus subgen. Circumdati</taxon>
    </lineage>
</organism>
<dbReference type="RefSeq" id="XP_025394199.1">
    <property type="nucleotide sequence ID" value="XM_025538644.1"/>
</dbReference>
<protein>
    <recommendedName>
        <fullName evidence="4">Serine-threonine rich protein</fullName>
    </recommendedName>
</protein>
<dbReference type="EMBL" id="MSFL01000069">
    <property type="protein sequence ID" value="PWY64068.1"/>
    <property type="molecule type" value="Genomic_DNA"/>
</dbReference>
<feature type="compositionally biased region" description="Polar residues" evidence="1">
    <location>
        <begin position="676"/>
        <end position="689"/>
    </location>
</feature>
<dbReference type="Proteomes" id="UP000247233">
    <property type="component" value="Unassembled WGS sequence"/>
</dbReference>